<dbReference type="Proteomes" id="UP000571554">
    <property type="component" value="Unassembled WGS sequence"/>
</dbReference>
<protein>
    <submittedName>
        <fullName evidence="1">Uncharacterized protein</fullName>
    </submittedName>
</protein>
<sequence>MKTELSRSLLFPIRRLLARQQRYFMTTGFRLYRGLEVYPLVYPHRATEPGSGHNYDEGFDAAVRILKPGSSGEAPRSRVFRLAMTRPFLSAGDARRASTAYAEHLIDTCSPNTSILDLKL</sequence>
<evidence type="ECO:0000313" key="1">
    <source>
        <dbReference type="EMBL" id="MBB6103318.1"/>
    </source>
</evidence>
<comment type="caution">
    <text evidence="1">The sequence shown here is derived from an EMBL/GenBank/DDBJ whole genome shotgun (WGS) entry which is preliminary data.</text>
</comment>
<dbReference type="EMBL" id="JACHBW010000008">
    <property type="protein sequence ID" value="MBB6103318.1"/>
    <property type="molecule type" value="Genomic_DNA"/>
</dbReference>
<keyword evidence="2" id="KW-1185">Reference proteome</keyword>
<dbReference type="AlphaFoldDB" id="A0A7W9WU05"/>
<accession>A0A7W9WU05</accession>
<reference evidence="1 2" key="1">
    <citation type="submission" date="2020-08" db="EMBL/GenBank/DDBJ databases">
        <title>Above-ground endophytic microbial communities from plants in different locations in the United States.</title>
        <authorList>
            <person name="Frank C."/>
        </authorList>
    </citation>
    <scope>NUCLEOTIDE SEQUENCE [LARGE SCALE GENOMIC DNA]</scope>
    <source>
        <strain evidence="1 2">WP4_2_2</strain>
    </source>
</reference>
<organism evidence="1 2">
    <name type="scientific">Paraburkholderia bannensis</name>
    <dbReference type="NCBI Taxonomy" id="765414"/>
    <lineage>
        <taxon>Bacteria</taxon>
        <taxon>Pseudomonadati</taxon>
        <taxon>Pseudomonadota</taxon>
        <taxon>Betaproteobacteria</taxon>
        <taxon>Burkholderiales</taxon>
        <taxon>Burkholderiaceae</taxon>
        <taxon>Paraburkholderia</taxon>
    </lineage>
</organism>
<evidence type="ECO:0000313" key="2">
    <source>
        <dbReference type="Proteomes" id="UP000571554"/>
    </source>
</evidence>
<gene>
    <name evidence="1" type="ORF">F4827_003173</name>
</gene>
<proteinExistence type="predicted"/>
<name>A0A7W9WU05_9BURK</name>